<feature type="region of interest" description="Disordered" evidence="1">
    <location>
        <begin position="325"/>
        <end position="361"/>
    </location>
</feature>
<proteinExistence type="predicted"/>
<dbReference type="HOGENOM" id="CLU_023040_1_0_1"/>
<dbReference type="eggNOG" id="ENOG502S87Y">
    <property type="taxonomic scope" value="Eukaryota"/>
</dbReference>
<evidence type="ECO:0000256" key="1">
    <source>
        <dbReference type="SAM" id="MobiDB-lite"/>
    </source>
</evidence>
<name>A8NA71_COPC7</name>
<dbReference type="OMA" id="GNDMICP"/>
<dbReference type="Pfam" id="PF18717">
    <property type="entry name" value="CxC4"/>
    <property type="match status" value="1"/>
</dbReference>
<reference evidence="3 4" key="1">
    <citation type="journal article" date="2010" name="Proc. Natl. Acad. Sci. U.S.A.">
        <title>Insights into evolution of multicellular fungi from the assembled chromosomes of the mushroom Coprinopsis cinerea (Coprinus cinereus).</title>
        <authorList>
            <person name="Stajich J.E."/>
            <person name="Wilke S.K."/>
            <person name="Ahren D."/>
            <person name="Au C.H."/>
            <person name="Birren B.W."/>
            <person name="Borodovsky M."/>
            <person name="Burns C."/>
            <person name="Canback B."/>
            <person name="Casselton L.A."/>
            <person name="Cheng C.K."/>
            <person name="Deng J."/>
            <person name="Dietrich F.S."/>
            <person name="Fargo D.C."/>
            <person name="Farman M.L."/>
            <person name="Gathman A.C."/>
            <person name="Goldberg J."/>
            <person name="Guigo R."/>
            <person name="Hoegger P.J."/>
            <person name="Hooker J.B."/>
            <person name="Huggins A."/>
            <person name="James T.Y."/>
            <person name="Kamada T."/>
            <person name="Kilaru S."/>
            <person name="Kodira C."/>
            <person name="Kues U."/>
            <person name="Kupfer D."/>
            <person name="Kwan H.S."/>
            <person name="Lomsadze A."/>
            <person name="Li W."/>
            <person name="Lilly W.W."/>
            <person name="Ma L.J."/>
            <person name="Mackey A.J."/>
            <person name="Manning G."/>
            <person name="Martin F."/>
            <person name="Muraguchi H."/>
            <person name="Natvig D.O."/>
            <person name="Palmerini H."/>
            <person name="Ramesh M.A."/>
            <person name="Rehmeyer C.J."/>
            <person name="Roe B.A."/>
            <person name="Shenoy N."/>
            <person name="Stanke M."/>
            <person name="Ter-Hovhannisyan V."/>
            <person name="Tunlid A."/>
            <person name="Velagapudi R."/>
            <person name="Vision T.J."/>
            <person name="Zeng Q."/>
            <person name="Zolan M.E."/>
            <person name="Pukkila P.J."/>
        </authorList>
    </citation>
    <scope>NUCLEOTIDE SEQUENCE [LARGE SCALE GENOMIC DNA]</scope>
    <source>
        <strain evidence="4">Okayama-7 / 130 / ATCC MYA-4618 / FGSC 9003</strain>
    </source>
</reference>
<dbReference type="OrthoDB" id="5598737at2759"/>
<dbReference type="InterPro" id="IPR040648">
    <property type="entry name" value="HMGXB3_CxC4"/>
</dbReference>
<dbReference type="KEGG" id="cci:CC1G_08330"/>
<dbReference type="Proteomes" id="UP000001861">
    <property type="component" value="Unassembled WGS sequence"/>
</dbReference>
<accession>A8NA71</accession>
<protein>
    <recommendedName>
        <fullName evidence="2">HMG domain-containing protein</fullName>
    </recommendedName>
</protein>
<dbReference type="InParanoid" id="A8NA71"/>
<dbReference type="VEuPathDB" id="FungiDB:CC1G_08330"/>
<evidence type="ECO:0000313" key="4">
    <source>
        <dbReference type="Proteomes" id="UP000001861"/>
    </source>
</evidence>
<feature type="domain" description="HMG" evidence="2">
    <location>
        <begin position="102"/>
        <end position="234"/>
    </location>
</feature>
<comment type="caution">
    <text evidence="3">The sequence shown here is derived from an EMBL/GenBank/DDBJ whole genome shotgun (WGS) entry which is preliminary data.</text>
</comment>
<dbReference type="GeneID" id="6008200"/>
<evidence type="ECO:0000259" key="2">
    <source>
        <dbReference type="Pfam" id="PF18717"/>
    </source>
</evidence>
<dbReference type="EMBL" id="AACS02000007">
    <property type="protein sequence ID" value="EAU90057.2"/>
    <property type="molecule type" value="Genomic_DNA"/>
</dbReference>
<sequence>MATVRNRAIVQFEGLDTGVGRWSCSKDISASNCAHINSARQLLQHTQASDQSGGVRLQYDPSRIGTPRRTVPVSYLARPPPIWACLTDEEQSINRFHSPEREQDCPKPIPLPSMSACTCNRGSTADANPFMELIERECTVYGLSHAWKGTVMVQKCGLCQRRMIGPDCRELGLFNYNNSIIVAESLLDDFTSMFIGSETPFVAYAAAASRRYETHSSPIPFLSEKLFREIWFGYVVLVDLNLRIDGMCPKCGPVPETTIWDGVTVAFSQRYLQASLEPPTVSSATSATRANVKYIHGQQCIEDKNLRRQLRQILHGPSLFATTSFTESTVTDDTSESESDGADTDTAPAPPVVGKQRTKAKEEELRRLRAIPRVLEGLQKINHGLAATFNRWFGISAISACQEPPSVYTRLFKQIVAEESVLQMMNRPALHDVAKFLSATTTSDAAPDPTHLISVPVFYDVAQYELDQFGGLQPTTRELFHWAYTRGYQVVQTLLEKNGVPRKIGRRLGVITRCLNFVTGLGILISKGTKRAMLLGAKAKKEAFVRSSIPSIVSSV</sequence>
<dbReference type="RefSeq" id="XP_001831726.2">
    <property type="nucleotide sequence ID" value="XM_001831674.2"/>
</dbReference>
<dbReference type="AlphaFoldDB" id="A8NA71"/>
<keyword evidence="4" id="KW-1185">Reference proteome</keyword>
<gene>
    <name evidence="3" type="ORF">CC1G_08330</name>
</gene>
<feature type="compositionally biased region" description="Acidic residues" evidence="1">
    <location>
        <begin position="333"/>
        <end position="343"/>
    </location>
</feature>
<evidence type="ECO:0000313" key="3">
    <source>
        <dbReference type="EMBL" id="EAU90057.2"/>
    </source>
</evidence>
<organism evidence="3 4">
    <name type="scientific">Coprinopsis cinerea (strain Okayama-7 / 130 / ATCC MYA-4618 / FGSC 9003)</name>
    <name type="common">Inky cap fungus</name>
    <name type="synonym">Hormographiella aspergillata</name>
    <dbReference type="NCBI Taxonomy" id="240176"/>
    <lineage>
        <taxon>Eukaryota</taxon>
        <taxon>Fungi</taxon>
        <taxon>Dikarya</taxon>
        <taxon>Basidiomycota</taxon>
        <taxon>Agaricomycotina</taxon>
        <taxon>Agaricomycetes</taxon>
        <taxon>Agaricomycetidae</taxon>
        <taxon>Agaricales</taxon>
        <taxon>Agaricineae</taxon>
        <taxon>Psathyrellaceae</taxon>
        <taxon>Coprinopsis</taxon>
    </lineage>
</organism>